<protein>
    <recommendedName>
        <fullName evidence="1">lipid-A-disaccharide synthase</fullName>
        <ecNumber evidence="1">2.4.1.182</ecNumber>
    </recommendedName>
</protein>
<dbReference type="SUPFAM" id="SSF53756">
    <property type="entry name" value="UDP-Glycosyltransferase/glycogen phosphorylase"/>
    <property type="match status" value="1"/>
</dbReference>
<name>A0A0W8FRW0_9ZZZZ</name>
<dbReference type="GO" id="GO:0008915">
    <property type="term" value="F:lipid-A-disaccharide synthase activity"/>
    <property type="evidence" value="ECO:0007669"/>
    <property type="project" value="UniProtKB-EC"/>
</dbReference>
<evidence type="ECO:0000256" key="7">
    <source>
        <dbReference type="ARBA" id="ARBA00048975"/>
    </source>
</evidence>
<dbReference type="GO" id="GO:0009245">
    <property type="term" value="P:lipid A biosynthetic process"/>
    <property type="evidence" value="ECO:0007669"/>
    <property type="project" value="UniProtKB-KW"/>
</dbReference>
<dbReference type="GO" id="GO:0005543">
    <property type="term" value="F:phospholipid binding"/>
    <property type="evidence" value="ECO:0007669"/>
    <property type="project" value="TreeGrafter"/>
</dbReference>
<dbReference type="EMBL" id="LNQE01000906">
    <property type="protein sequence ID" value="KUG23454.1"/>
    <property type="molecule type" value="Genomic_DNA"/>
</dbReference>
<keyword evidence="5 8" id="KW-0808">Transferase</keyword>
<accession>A0A0W8FRW0</accession>
<dbReference type="PANTHER" id="PTHR30372">
    <property type="entry name" value="LIPID-A-DISACCHARIDE SYNTHASE"/>
    <property type="match status" value="1"/>
</dbReference>
<evidence type="ECO:0000256" key="2">
    <source>
        <dbReference type="ARBA" id="ARBA00022516"/>
    </source>
</evidence>
<dbReference type="NCBIfam" id="TIGR00215">
    <property type="entry name" value="lpxB"/>
    <property type="match status" value="1"/>
</dbReference>
<gene>
    <name evidence="8" type="ORF">ASZ90_006760</name>
</gene>
<dbReference type="Pfam" id="PF02684">
    <property type="entry name" value="LpxB"/>
    <property type="match status" value="1"/>
</dbReference>
<dbReference type="HAMAP" id="MF_00392">
    <property type="entry name" value="LpxB"/>
    <property type="match status" value="1"/>
</dbReference>
<organism evidence="8">
    <name type="scientific">hydrocarbon metagenome</name>
    <dbReference type="NCBI Taxonomy" id="938273"/>
    <lineage>
        <taxon>unclassified sequences</taxon>
        <taxon>metagenomes</taxon>
        <taxon>ecological metagenomes</taxon>
    </lineage>
</organism>
<evidence type="ECO:0000256" key="4">
    <source>
        <dbReference type="ARBA" id="ARBA00022676"/>
    </source>
</evidence>
<dbReference type="InterPro" id="IPR003835">
    <property type="entry name" value="Glyco_trans_19"/>
</dbReference>
<keyword evidence="2" id="KW-0444">Lipid biosynthesis</keyword>
<dbReference type="Gene3D" id="3.40.50.2000">
    <property type="entry name" value="Glycogen Phosphorylase B"/>
    <property type="match status" value="2"/>
</dbReference>
<comment type="catalytic activity">
    <reaction evidence="7">
        <text>a lipid X + a UDP-2-N,3-O-bis[(3R)-3-hydroxyacyl]-alpha-D-glucosamine = a lipid A disaccharide + UDP + H(+)</text>
        <dbReference type="Rhea" id="RHEA:67828"/>
        <dbReference type="ChEBI" id="CHEBI:15378"/>
        <dbReference type="ChEBI" id="CHEBI:58223"/>
        <dbReference type="ChEBI" id="CHEBI:137748"/>
        <dbReference type="ChEBI" id="CHEBI:176338"/>
        <dbReference type="ChEBI" id="CHEBI:176343"/>
        <dbReference type="EC" id="2.4.1.182"/>
    </reaction>
</comment>
<dbReference type="PANTHER" id="PTHR30372:SF4">
    <property type="entry name" value="LIPID-A-DISACCHARIDE SYNTHASE, MITOCHONDRIAL-RELATED"/>
    <property type="match status" value="1"/>
</dbReference>
<dbReference type="AlphaFoldDB" id="A0A0W8FRW0"/>
<evidence type="ECO:0000256" key="1">
    <source>
        <dbReference type="ARBA" id="ARBA00012687"/>
    </source>
</evidence>
<comment type="caution">
    <text evidence="8">The sequence shown here is derived from an EMBL/GenBank/DDBJ whole genome shotgun (WGS) entry which is preliminary data.</text>
</comment>
<keyword evidence="6" id="KW-0443">Lipid metabolism</keyword>
<dbReference type="GO" id="GO:0016020">
    <property type="term" value="C:membrane"/>
    <property type="evidence" value="ECO:0007669"/>
    <property type="project" value="GOC"/>
</dbReference>
<keyword evidence="3" id="KW-0441">Lipid A biosynthesis</keyword>
<proteinExistence type="inferred from homology"/>
<evidence type="ECO:0000256" key="3">
    <source>
        <dbReference type="ARBA" id="ARBA00022556"/>
    </source>
</evidence>
<evidence type="ECO:0000256" key="6">
    <source>
        <dbReference type="ARBA" id="ARBA00023098"/>
    </source>
</evidence>
<keyword evidence="4 8" id="KW-0328">Glycosyltransferase</keyword>
<reference evidence="8" key="1">
    <citation type="journal article" date="2015" name="Proc. Natl. Acad. Sci. U.S.A.">
        <title>Networks of energetic and metabolic interactions define dynamics in microbial communities.</title>
        <authorList>
            <person name="Embree M."/>
            <person name="Liu J.K."/>
            <person name="Al-Bassam M.M."/>
            <person name="Zengler K."/>
        </authorList>
    </citation>
    <scope>NUCLEOTIDE SEQUENCE</scope>
</reference>
<evidence type="ECO:0000256" key="5">
    <source>
        <dbReference type="ARBA" id="ARBA00022679"/>
    </source>
</evidence>
<evidence type="ECO:0000313" key="8">
    <source>
        <dbReference type="EMBL" id="KUG23454.1"/>
    </source>
</evidence>
<sequence length="393" mass="43555">MPLEEKKSNPLMPATYKKNKTIMIVAGEASGDMHGANLVKEMLKIDPTLNFYGIGGKKMKEEKVQLLADASGMAVVGLTEVFSKLGNIFKIMSIMKKSMDERKPDLVILIDYPDFNLPLATAAKKRGIKVFYYISPQVWAWRKGRIEQIKKNVNKMAVILPFEVETYAQAGFTVNYVGHPLLDLVKQNYSKQESRKKFGLAENKTTIGILPGSRLSETEKLMPELLLAAEILKRELPDIQFVLPLADTLEEKNVAEIISRFDLKINIITGHTYDVISCADLALVASGTATLETALLNVPMVIVYKISLLSYIIGRLIVDVKNIGLVNIIAGKTIVPELIQKDASGQRIAEEALSILNNVERKQEIIKEMSEIRAKLGEPGAAIRAAQIACDMI</sequence>
<dbReference type="EC" id="2.4.1.182" evidence="1"/>